<dbReference type="Pfam" id="PF03372">
    <property type="entry name" value="Exo_endo_phos"/>
    <property type="match status" value="1"/>
</dbReference>
<dbReference type="SUPFAM" id="SSF56219">
    <property type="entry name" value="DNase I-like"/>
    <property type="match status" value="1"/>
</dbReference>
<name>A0A1I7KMW0_9BURK</name>
<feature type="domain" description="Endonuclease/exonuclease/phosphatase" evidence="1">
    <location>
        <begin position="40"/>
        <end position="328"/>
    </location>
</feature>
<dbReference type="EMBL" id="FPBO01000018">
    <property type="protein sequence ID" value="SFU98741.1"/>
    <property type="molecule type" value="Genomic_DNA"/>
</dbReference>
<keyword evidence="3" id="KW-1185">Reference proteome</keyword>
<dbReference type="GO" id="GO:0004527">
    <property type="term" value="F:exonuclease activity"/>
    <property type="evidence" value="ECO:0007669"/>
    <property type="project" value="UniProtKB-KW"/>
</dbReference>
<dbReference type="Gene3D" id="3.60.10.10">
    <property type="entry name" value="Endonuclease/exonuclease/phosphatase"/>
    <property type="match status" value="1"/>
</dbReference>
<keyword evidence="2" id="KW-0255">Endonuclease</keyword>
<dbReference type="Proteomes" id="UP000199391">
    <property type="component" value="Unassembled WGS sequence"/>
</dbReference>
<evidence type="ECO:0000259" key="1">
    <source>
        <dbReference type="Pfam" id="PF03372"/>
    </source>
</evidence>
<dbReference type="PANTHER" id="PTHR42834">
    <property type="entry name" value="ENDONUCLEASE/EXONUCLEASE/PHOSPHATASE FAMILY PROTEIN (AFU_ORTHOLOGUE AFUA_3G09210)"/>
    <property type="match status" value="1"/>
</dbReference>
<reference evidence="3" key="1">
    <citation type="submission" date="2016-10" db="EMBL/GenBank/DDBJ databases">
        <authorList>
            <person name="Varghese N."/>
            <person name="Submissions S."/>
        </authorList>
    </citation>
    <scope>NUCLEOTIDE SEQUENCE [LARGE SCALE GENOMIC DNA]</scope>
    <source>
        <strain evidence="3">CGMCC 1.11014</strain>
    </source>
</reference>
<sequence length="343" mass="38734">MKVSIATFNAENLITAGKPIYDEPRPRYTAEQYPRKVGWMREQLLKMNADIVGFQEVFEEQALRDCLEGTHMAQWHLRTANPTGLGPVNAILSKFPIVDTRVVEDIPVAFEFYDDRPTREALDSQAVPIPIQKFSRGVLIAKLQIREGLAMQVVVLHLKSKRPIFRGAADGDNAGYAELAQGNVRSLIRRAVEACGVRKLISEELDKDDGTPLCVLGDMNDNDTSVTSQAIIGEEPFRNLPPAEKEKRWRHVLQNCRDVQARKSIENFQYSYIHNGHYESLDNIFVSNHFADLNKARLGRVIDVRLFNDHVIDSKTSLDRKPFFASDHGQVMANLEISDPPPA</sequence>
<evidence type="ECO:0000313" key="3">
    <source>
        <dbReference type="Proteomes" id="UP000199391"/>
    </source>
</evidence>
<accession>A0A1I7KMW0</accession>
<dbReference type="GO" id="GO:0004519">
    <property type="term" value="F:endonuclease activity"/>
    <property type="evidence" value="ECO:0007669"/>
    <property type="project" value="UniProtKB-KW"/>
</dbReference>
<evidence type="ECO:0000313" key="2">
    <source>
        <dbReference type="EMBL" id="SFU98741.1"/>
    </source>
</evidence>
<organism evidence="2 3">
    <name type="scientific">Pseudoduganella namucuonensis</name>
    <dbReference type="NCBI Taxonomy" id="1035707"/>
    <lineage>
        <taxon>Bacteria</taxon>
        <taxon>Pseudomonadati</taxon>
        <taxon>Pseudomonadota</taxon>
        <taxon>Betaproteobacteria</taxon>
        <taxon>Burkholderiales</taxon>
        <taxon>Oxalobacteraceae</taxon>
        <taxon>Telluria group</taxon>
        <taxon>Pseudoduganella</taxon>
    </lineage>
</organism>
<dbReference type="InterPro" id="IPR036691">
    <property type="entry name" value="Endo/exonu/phosph_ase_sf"/>
</dbReference>
<keyword evidence="2" id="KW-0378">Hydrolase</keyword>
<proteinExistence type="predicted"/>
<dbReference type="AlphaFoldDB" id="A0A1I7KMW0"/>
<dbReference type="OrthoDB" id="833328at2"/>
<dbReference type="PANTHER" id="PTHR42834:SF1">
    <property type="entry name" value="ENDONUCLEASE_EXONUCLEASE_PHOSPHATASE FAMILY PROTEIN (AFU_ORTHOLOGUE AFUA_3G09210)"/>
    <property type="match status" value="1"/>
</dbReference>
<dbReference type="InterPro" id="IPR005135">
    <property type="entry name" value="Endo/exonuclease/phosphatase"/>
</dbReference>
<dbReference type="RefSeq" id="WP_093557084.1">
    <property type="nucleotide sequence ID" value="NZ_FPBO01000018.1"/>
</dbReference>
<protein>
    <submittedName>
        <fullName evidence="2">Endonuclease/Exonuclease/phosphatase family protein</fullName>
    </submittedName>
</protein>
<keyword evidence="2" id="KW-0269">Exonuclease</keyword>
<dbReference type="STRING" id="1035707.SAMN05216552_101821"/>
<keyword evidence="2" id="KW-0540">Nuclease</keyword>
<gene>
    <name evidence="2" type="ORF">SAMN05216552_101821</name>
</gene>